<accession>A0AAE1G4A1</accession>
<reference evidence="1" key="1">
    <citation type="submission" date="2023-10" db="EMBL/GenBank/DDBJ databases">
        <title>Genome assemblies of two species of porcelain crab, Petrolisthes cinctipes and Petrolisthes manimaculis (Anomura: Porcellanidae).</title>
        <authorList>
            <person name="Angst P."/>
        </authorList>
    </citation>
    <scope>NUCLEOTIDE SEQUENCE</scope>
    <source>
        <strain evidence="1">PB745_01</strain>
        <tissue evidence="1">Gill</tissue>
    </source>
</reference>
<proteinExistence type="predicted"/>
<dbReference type="AlphaFoldDB" id="A0AAE1G4A1"/>
<evidence type="ECO:0000313" key="1">
    <source>
        <dbReference type="EMBL" id="KAK3885071.1"/>
    </source>
</evidence>
<evidence type="ECO:0000313" key="2">
    <source>
        <dbReference type="Proteomes" id="UP001286313"/>
    </source>
</evidence>
<gene>
    <name evidence="1" type="ORF">Pcinc_010725</name>
</gene>
<dbReference type="Proteomes" id="UP001286313">
    <property type="component" value="Unassembled WGS sequence"/>
</dbReference>
<keyword evidence="2" id="KW-1185">Reference proteome</keyword>
<comment type="caution">
    <text evidence="1">The sequence shown here is derived from an EMBL/GenBank/DDBJ whole genome shotgun (WGS) entry which is preliminary data.</text>
</comment>
<organism evidence="1 2">
    <name type="scientific">Petrolisthes cinctipes</name>
    <name type="common">Flat porcelain crab</name>
    <dbReference type="NCBI Taxonomy" id="88211"/>
    <lineage>
        <taxon>Eukaryota</taxon>
        <taxon>Metazoa</taxon>
        <taxon>Ecdysozoa</taxon>
        <taxon>Arthropoda</taxon>
        <taxon>Crustacea</taxon>
        <taxon>Multicrustacea</taxon>
        <taxon>Malacostraca</taxon>
        <taxon>Eumalacostraca</taxon>
        <taxon>Eucarida</taxon>
        <taxon>Decapoda</taxon>
        <taxon>Pleocyemata</taxon>
        <taxon>Anomura</taxon>
        <taxon>Galatheoidea</taxon>
        <taxon>Porcellanidae</taxon>
        <taxon>Petrolisthes</taxon>
    </lineage>
</organism>
<protein>
    <submittedName>
        <fullName evidence="1">Uncharacterized protein</fullName>
    </submittedName>
</protein>
<name>A0AAE1G4A1_PETCI</name>
<sequence length="226" mass="25457">MDKTKLPLPTNWKSFLRDNNNKTELFEFLADKIVTMCPDNVVVVTKGDQDLSNRSISLDGLSPCHHEEADSRIFIHALHAAKQQMTSVLIKACETDVLIVAVNVFATFQDAGMEMLWDEFGHGQFIKWLPIYDIVVNLGPDKSSGMLFFHAFTGCDILSAFRGKGKTTEWLAREAYPQVTPVFKKLSQYPPVVENADYNGLEKFVITMYDKNSTMNKVVLSEAKAL</sequence>
<dbReference type="EMBL" id="JAWQEG010000831">
    <property type="protein sequence ID" value="KAK3885071.1"/>
    <property type="molecule type" value="Genomic_DNA"/>
</dbReference>